<evidence type="ECO:0000256" key="1">
    <source>
        <dbReference type="SAM" id="MobiDB-lite"/>
    </source>
</evidence>
<feature type="region of interest" description="Disordered" evidence="1">
    <location>
        <begin position="408"/>
        <end position="500"/>
    </location>
</feature>
<protein>
    <submittedName>
        <fullName evidence="2">D69b2386-a171-44d6-8e59-52cca8eefe89</fullName>
    </submittedName>
</protein>
<dbReference type="EMBL" id="OUUZ01000004">
    <property type="protein sequence ID" value="SPQ20562.1"/>
    <property type="molecule type" value="Genomic_DNA"/>
</dbReference>
<gene>
    <name evidence="2" type="ORF">TT172_LOCUS2981</name>
</gene>
<feature type="region of interest" description="Disordered" evidence="1">
    <location>
        <begin position="76"/>
        <end position="110"/>
    </location>
</feature>
<sequence length="500" mass="56889">MRACDIIAYSDDELDRYLDEHRLDGGAIDVDVDDPENLPESFIQRLRDRAKKLSDAAESHAVDLNEVNARLLDLAGQDTPLRAQSPPYPPGTGRSPTRTPDPPQVREKADYERLVNAGGRPMYPIDRIDEVANNPTAYSDWLRPWTDSADAESPQWSVVFGTQLWHWQHFRRWQALNREPPRRLDIQYPTRYGYVDRAYNVFVRDFRLGLPTYEEAASALLARYGFSRPVRFQQDPMRQDKLTEWIEYLVFECAAHHRVAGIVQRLQPGTEKAWQKLVASGVLSPSETKEYIWDIRSSYKHQSDEDQAWRLVKLAESSLSAAQKAAGGSAQERTQRVSAAKLRLEEAKKSLESVKRRNQLIVDFCRATENFCEQRDELGRQKCLIQWVWDQMPLVEAELHGPIESGAEEAAGRESRAGPHSRPAGKRGRRSTSKDERAPKRLKGDHQDAVPEEARPSKISELRAQPLRRSARIATRQQAQSQASQALAKPAKPTPAARVC</sequence>
<evidence type="ECO:0000313" key="2">
    <source>
        <dbReference type="EMBL" id="SPQ20562.1"/>
    </source>
</evidence>
<reference evidence="2 3" key="1">
    <citation type="submission" date="2018-04" db="EMBL/GenBank/DDBJ databases">
        <authorList>
            <person name="Huttner S."/>
            <person name="Dainat J."/>
        </authorList>
    </citation>
    <scope>NUCLEOTIDE SEQUENCE [LARGE SCALE GENOMIC DNA]</scope>
</reference>
<accession>A0A446BDJ0</accession>
<dbReference type="AlphaFoldDB" id="A0A446BDJ0"/>
<feature type="compositionally biased region" description="Low complexity" evidence="1">
    <location>
        <begin position="472"/>
        <end position="500"/>
    </location>
</feature>
<name>A0A446BDJ0_9PEZI</name>
<proteinExistence type="predicted"/>
<feature type="compositionally biased region" description="Basic and acidic residues" evidence="1">
    <location>
        <begin position="432"/>
        <end position="461"/>
    </location>
</feature>
<dbReference type="Proteomes" id="UP000289323">
    <property type="component" value="Unassembled WGS sequence"/>
</dbReference>
<evidence type="ECO:0000313" key="3">
    <source>
        <dbReference type="Proteomes" id="UP000289323"/>
    </source>
</evidence>
<organism evidence="2 3">
    <name type="scientific">Thermothielavioides terrestris</name>
    <dbReference type="NCBI Taxonomy" id="2587410"/>
    <lineage>
        <taxon>Eukaryota</taxon>
        <taxon>Fungi</taxon>
        <taxon>Dikarya</taxon>
        <taxon>Ascomycota</taxon>
        <taxon>Pezizomycotina</taxon>
        <taxon>Sordariomycetes</taxon>
        <taxon>Sordariomycetidae</taxon>
        <taxon>Sordariales</taxon>
        <taxon>Chaetomiaceae</taxon>
        <taxon>Thermothielavioides</taxon>
    </lineage>
</organism>